<keyword evidence="1 2" id="KW-0732">Signal</keyword>
<proteinExistence type="predicted"/>
<reference evidence="4" key="1">
    <citation type="submission" date="2023-03" db="EMBL/GenBank/DDBJ databases">
        <title>Massive genome expansion in bonnet fungi (Mycena s.s.) driven by repeated elements and novel gene families across ecological guilds.</title>
        <authorList>
            <consortium name="Lawrence Berkeley National Laboratory"/>
            <person name="Harder C.B."/>
            <person name="Miyauchi S."/>
            <person name="Viragh M."/>
            <person name="Kuo A."/>
            <person name="Thoen E."/>
            <person name="Andreopoulos B."/>
            <person name="Lu D."/>
            <person name="Skrede I."/>
            <person name="Drula E."/>
            <person name="Henrissat B."/>
            <person name="Morin E."/>
            <person name="Kohler A."/>
            <person name="Barry K."/>
            <person name="LaButti K."/>
            <person name="Morin E."/>
            <person name="Salamov A."/>
            <person name="Lipzen A."/>
            <person name="Mereny Z."/>
            <person name="Hegedus B."/>
            <person name="Baldrian P."/>
            <person name="Stursova M."/>
            <person name="Weitz H."/>
            <person name="Taylor A."/>
            <person name="Grigoriev I.V."/>
            <person name="Nagy L.G."/>
            <person name="Martin F."/>
            <person name="Kauserud H."/>
        </authorList>
    </citation>
    <scope>NUCLEOTIDE SEQUENCE</scope>
    <source>
        <strain evidence="4">CBHHK173m</strain>
    </source>
</reference>
<gene>
    <name evidence="4" type="ORF">B0H15DRAFT_869183</name>
</gene>
<feature type="signal peptide" evidence="2">
    <location>
        <begin position="1"/>
        <end position="18"/>
    </location>
</feature>
<name>A0AAD6TQB3_9AGAR</name>
<dbReference type="AlphaFoldDB" id="A0AAD6TQB3"/>
<keyword evidence="5" id="KW-1185">Reference proteome</keyword>
<evidence type="ECO:0000256" key="2">
    <source>
        <dbReference type="SAM" id="SignalP"/>
    </source>
</evidence>
<accession>A0AAD6TQB3</accession>
<dbReference type="InterPro" id="IPR018466">
    <property type="entry name" value="Kre9/Knh1-like_N"/>
</dbReference>
<evidence type="ECO:0000259" key="3">
    <source>
        <dbReference type="Pfam" id="PF10342"/>
    </source>
</evidence>
<evidence type="ECO:0000313" key="5">
    <source>
        <dbReference type="Proteomes" id="UP001222325"/>
    </source>
</evidence>
<evidence type="ECO:0000256" key="1">
    <source>
        <dbReference type="ARBA" id="ARBA00022729"/>
    </source>
</evidence>
<organism evidence="4 5">
    <name type="scientific">Mycena belliarum</name>
    <dbReference type="NCBI Taxonomy" id="1033014"/>
    <lineage>
        <taxon>Eukaryota</taxon>
        <taxon>Fungi</taxon>
        <taxon>Dikarya</taxon>
        <taxon>Basidiomycota</taxon>
        <taxon>Agaricomycotina</taxon>
        <taxon>Agaricomycetes</taxon>
        <taxon>Agaricomycetidae</taxon>
        <taxon>Agaricales</taxon>
        <taxon>Marasmiineae</taxon>
        <taxon>Mycenaceae</taxon>
        <taxon>Mycena</taxon>
    </lineage>
</organism>
<feature type="domain" description="Yeast cell wall synthesis Kre9/Knh1-like N-terminal" evidence="3">
    <location>
        <begin position="36"/>
        <end position="120"/>
    </location>
</feature>
<sequence>MHFTSALLSLCLAAAAAATPLHLVILDVFVPRITAPAAGTVWTSRTQQNVTWDVSGAPASISNEALLMLRKGELTAPFILAKGFDLRAGSLEITVPYVLTDSDYSLVLFGDSGNFGPVFTIQSDTDSSAVEDFSLA</sequence>
<dbReference type="Proteomes" id="UP001222325">
    <property type="component" value="Unassembled WGS sequence"/>
</dbReference>
<feature type="chain" id="PRO_5042171488" description="Yeast cell wall synthesis Kre9/Knh1-like N-terminal domain-containing protein" evidence="2">
    <location>
        <begin position="19"/>
        <end position="136"/>
    </location>
</feature>
<protein>
    <recommendedName>
        <fullName evidence="3">Yeast cell wall synthesis Kre9/Knh1-like N-terminal domain-containing protein</fullName>
    </recommendedName>
</protein>
<dbReference type="Pfam" id="PF10342">
    <property type="entry name" value="Kre9_KNH"/>
    <property type="match status" value="1"/>
</dbReference>
<evidence type="ECO:0000313" key="4">
    <source>
        <dbReference type="EMBL" id="KAJ7073395.1"/>
    </source>
</evidence>
<comment type="caution">
    <text evidence="4">The sequence shown here is derived from an EMBL/GenBank/DDBJ whole genome shotgun (WGS) entry which is preliminary data.</text>
</comment>
<dbReference type="EMBL" id="JARJCN010000115">
    <property type="protein sequence ID" value="KAJ7073395.1"/>
    <property type="molecule type" value="Genomic_DNA"/>
</dbReference>